<protein>
    <submittedName>
        <fullName evidence="1">Uncharacterized protein</fullName>
    </submittedName>
</protein>
<evidence type="ECO:0000313" key="2">
    <source>
        <dbReference type="Proteomes" id="UP000191612"/>
    </source>
</evidence>
<dbReference type="SUPFAM" id="SSF52047">
    <property type="entry name" value="RNI-like"/>
    <property type="match status" value="1"/>
</dbReference>
<sequence length="401" mass="45609">MPKLVDSSETMTSRRYVHLPTEILMQIANFIFDDDWLDGYVDFPHPQVTLQRFCAVSRQWYSAGIEFLYCRPQLSKGNSFLLFTNTVCPPLRSRGRKVNLGSLVRFLNLEALVHHSSNSLTARLLGRVKKNLKAFVAPRISFSINSLAPLAKCKELAHLSLRLVAEPIPLSAIKRAINSLDKLRYLELPSSMFITDDGSSEDWPPNLECMKVGGQFDAEEMYYFRWPRNLIELKLCGCENLDTPVLEHIVMNEHIRTTLTKLSIHRLNGGMFKDGPTQILTELDKLHSLQIPVDLLYHLLILPAFDAGDSPSSIRELELTAPYDENFPLVMEPERICKALKFNLSRVCYLGISPGCLRVIPEASHAKIDRFVWKNIDKCPDEELDSLCDFGLVVMDQEPVC</sequence>
<gene>
    <name evidence="1" type="ORF">PENSOL_c001G10641</name>
</gene>
<evidence type="ECO:0000313" key="1">
    <source>
        <dbReference type="EMBL" id="OQE03381.1"/>
    </source>
</evidence>
<comment type="caution">
    <text evidence="1">The sequence shown here is derived from an EMBL/GenBank/DDBJ whole genome shotgun (WGS) entry which is preliminary data.</text>
</comment>
<dbReference type="InterPro" id="IPR032675">
    <property type="entry name" value="LRR_dom_sf"/>
</dbReference>
<organism evidence="1 2">
    <name type="scientific">Penicillium solitum</name>
    <dbReference type="NCBI Taxonomy" id="60172"/>
    <lineage>
        <taxon>Eukaryota</taxon>
        <taxon>Fungi</taxon>
        <taxon>Dikarya</taxon>
        <taxon>Ascomycota</taxon>
        <taxon>Pezizomycotina</taxon>
        <taxon>Eurotiomycetes</taxon>
        <taxon>Eurotiomycetidae</taxon>
        <taxon>Eurotiales</taxon>
        <taxon>Aspergillaceae</taxon>
        <taxon>Penicillium</taxon>
    </lineage>
</organism>
<accession>A0A1V6RNL2</accession>
<dbReference type="AlphaFoldDB" id="A0A1V6RNL2"/>
<reference evidence="2" key="1">
    <citation type="journal article" date="2017" name="Nat. Microbiol.">
        <title>Global analysis of biosynthetic gene clusters reveals vast potential of secondary metabolite production in Penicillium species.</title>
        <authorList>
            <person name="Nielsen J.C."/>
            <person name="Grijseels S."/>
            <person name="Prigent S."/>
            <person name="Ji B."/>
            <person name="Dainat J."/>
            <person name="Nielsen K.F."/>
            <person name="Frisvad J.C."/>
            <person name="Workman M."/>
            <person name="Nielsen J."/>
        </authorList>
    </citation>
    <scope>NUCLEOTIDE SEQUENCE [LARGE SCALE GENOMIC DNA]</scope>
    <source>
        <strain evidence="2">IBT 29525</strain>
    </source>
</reference>
<dbReference type="Proteomes" id="UP000191612">
    <property type="component" value="Unassembled WGS sequence"/>
</dbReference>
<dbReference type="Gene3D" id="3.80.10.10">
    <property type="entry name" value="Ribonuclease Inhibitor"/>
    <property type="match status" value="1"/>
</dbReference>
<proteinExistence type="predicted"/>
<keyword evidence="2" id="KW-1185">Reference proteome</keyword>
<dbReference type="EMBL" id="MDYO01000001">
    <property type="protein sequence ID" value="OQE03381.1"/>
    <property type="molecule type" value="Genomic_DNA"/>
</dbReference>
<name>A0A1V6RNL2_9EURO</name>
<dbReference type="STRING" id="60172.A0A1V6RNL2"/>